<evidence type="ECO:0000256" key="3">
    <source>
        <dbReference type="PROSITE-ProRule" id="PRU00339"/>
    </source>
</evidence>
<evidence type="ECO:0000313" key="4">
    <source>
        <dbReference type="EMBL" id="EAY00209.1"/>
    </source>
</evidence>
<dbReference type="GO" id="GO:0000978">
    <property type="term" value="F:RNA polymerase II cis-regulatory region sequence-specific DNA binding"/>
    <property type="evidence" value="ECO:0000318"/>
    <property type="project" value="GO_Central"/>
</dbReference>
<sequence length="441" mass="50759">MEETIAKADSELEKSWELLIGITKSIAVMGDTKLALRKLCGYNPSNASIAFYEPKLKNPISILMTTTEEIMKQIQESPSAPELWAKLGHCYLQMNDYPNAAACYAKTKKIAPNFDNPYFWYAYGVVNQHFNYYNDAGECFSLSTKCSQKINFGADFNFKLAMLYRGTRDYTDALRVFDILRRDIPAKMTMDDINFQVAFTQQLAKRYDEAYSLYYDLYTRYPTIIEVVQQFLLFISLSGSREYLEQGAKIIQELPPEFQVDQTIQLAHARILLETDNLADSYAMYCRCLSYWNDNPILWCGLAELYYINQQYSDADIALNRVVFLNNKIPEVWLNISFIAEKASTDKISAINKIKTGLHVLPNSDLLKQRLDDLQKGKSTQGMSKLLDYSFFTQPAEREAQRRLSDTLYIPIEEIFPGNRSLAEALKTMADRYDSIFSPSY</sequence>
<dbReference type="VEuPathDB" id="TrichDB:TVAGG3_1031510"/>
<accession>A2F4E4</accession>
<dbReference type="RefSeq" id="XP_001313138.1">
    <property type="nucleotide sequence ID" value="XM_001313137.1"/>
</dbReference>
<evidence type="ECO:0000313" key="5">
    <source>
        <dbReference type="Proteomes" id="UP000001542"/>
    </source>
</evidence>
<dbReference type="InterPro" id="IPR011990">
    <property type="entry name" value="TPR-like_helical_dom_sf"/>
</dbReference>
<dbReference type="AlphaFoldDB" id="A2F4E4"/>
<dbReference type="InterPro" id="IPR051630">
    <property type="entry name" value="Corepressor-Demethylase"/>
</dbReference>
<keyword evidence="5" id="KW-1185">Reference proteome</keyword>
<proteinExistence type="predicted"/>
<dbReference type="Proteomes" id="UP000001542">
    <property type="component" value="Unassembled WGS sequence"/>
</dbReference>
<dbReference type="Gene3D" id="1.25.40.10">
    <property type="entry name" value="Tetratricopeptide repeat domain"/>
    <property type="match status" value="2"/>
</dbReference>
<keyword evidence="3" id="KW-0802">TPR repeat</keyword>
<dbReference type="SMR" id="A2F4E4"/>
<dbReference type="InterPro" id="IPR019734">
    <property type="entry name" value="TPR_rpt"/>
</dbReference>
<dbReference type="KEGG" id="tva:4758027"/>
<dbReference type="GO" id="GO:0005634">
    <property type="term" value="C:nucleus"/>
    <property type="evidence" value="ECO:0007669"/>
    <property type="project" value="UniProtKB-SubCell"/>
</dbReference>
<dbReference type="GO" id="GO:0031490">
    <property type="term" value="F:chromatin DNA binding"/>
    <property type="evidence" value="ECO:0000318"/>
    <property type="project" value="GO_Central"/>
</dbReference>
<evidence type="ECO:0000256" key="2">
    <source>
        <dbReference type="ARBA" id="ARBA00023242"/>
    </source>
</evidence>
<comment type="subcellular location">
    <subcellularLocation>
        <location evidence="1">Nucleus</location>
    </subcellularLocation>
</comment>
<dbReference type="OrthoDB" id="418911at2759"/>
<dbReference type="PROSITE" id="PS50005">
    <property type="entry name" value="TPR"/>
    <property type="match status" value="1"/>
</dbReference>
<keyword evidence="2" id="KW-0539">Nucleus</keyword>
<gene>
    <name evidence="4" type="ORF">TVAG_257630</name>
</gene>
<dbReference type="GO" id="GO:0010468">
    <property type="term" value="P:regulation of gene expression"/>
    <property type="evidence" value="ECO:0000318"/>
    <property type="project" value="GO_Central"/>
</dbReference>
<dbReference type="InParanoid" id="A2F4E4"/>
<dbReference type="EMBL" id="DS113609">
    <property type="protein sequence ID" value="EAY00209.1"/>
    <property type="molecule type" value="Genomic_DNA"/>
</dbReference>
<evidence type="ECO:0000256" key="1">
    <source>
        <dbReference type="ARBA" id="ARBA00004123"/>
    </source>
</evidence>
<dbReference type="STRING" id="5722.A2F4E4"/>
<dbReference type="VEuPathDB" id="TrichDB:TVAG_257630"/>
<dbReference type="SUPFAM" id="SSF48452">
    <property type="entry name" value="TPR-like"/>
    <property type="match status" value="2"/>
</dbReference>
<dbReference type="Pfam" id="PF13181">
    <property type="entry name" value="TPR_8"/>
    <property type="match status" value="1"/>
</dbReference>
<dbReference type="PANTHER" id="PTHR14017:SF1">
    <property type="entry name" value="LD02225P"/>
    <property type="match status" value="1"/>
</dbReference>
<name>A2F4E4_TRIV3</name>
<protein>
    <submittedName>
        <fullName evidence="4">TPR Domain containing protein</fullName>
    </submittedName>
</protein>
<dbReference type="PANTHER" id="PTHR14017">
    <property type="entry name" value="LYSINE-SPECIFIC DEMETHYLASE"/>
    <property type="match status" value="1"/>
</dbReference>
<organism evidence="4 5">
    <name type="scientific">Trichomonas vaginalis (strain ATCC PRA-98 / G3)</name>
    <dbReference type="NCBI Taxonomy" id="412133"/>
    <lineage>
        <taxon>Eukaryota</taxon>
        <taxon>Metamonada</taxon>
        <taxon>Parabasalia</taxon>
        <taxon>Trichomonadida</taxon>
        <taxon>Trichomonadidae</taxon>
        <taxon>Trichomonas</taxon>
    </lineage>
</organism>
<reference evidence="4" key="2">
    <citation type="journal article" date="2007" name="Science">
        <title>Draft genome sequence of the sexually transmitted pathogen Trichomonas vaginalis.</title>
        <authorList>
            <person name="Carlton J.M."/>
            <person name="Hirt R.P."/>
            <person name="Silva J.C."/>
            <person name="Delcher A.L."/>
            <person name="Schatz M."/>
            <person name="Zhao Q."/>
            <person name="Wortman J.R."/>
            <person name="Bidwell S.L."/>
            <person name="Alsmark U.C.M."/>
            <person name="Besteiro S."/>
            <person name="Sicheritz-Ponten T."/>
            <person name="Noel C.J."/>
            <person name="Dacks J.B."/>
            <person name="Foster P.G."/>
            <person name="Simillion C."/>
            <person name="Van de Peer Y."/>
            <person name="Miranda-Saavedra D."/>
            <person name="Barton G.J."/>
            <person name="Westrop G.D."/>
            <person name="Mueller S."/>
            <person name="Dessi D."/>
            <person name="Fiori P.L."/>
            <person name="Ren Q."/>
            <person name="Paulsen I."/>
            <person name="Zhang H."/>
            <person name="Bastida-Corcuera F.D."/>
            <person name="Simoes-Barbosa A."/>
            <person name="Brown M.T."/>
            <person name="Hayes R.D."/>
            <person name="Mukherjee M."/>
            <person name="Okumura C.Y."/>
            <person name="Schneider R."/>
            <person name="Smith A.J."/>
            <person name="Vanacova S."/>
            <person name="Villalvazo M."/>
            <person name="Haas B.J."/>
            <person name="Pertea M."/>
            <person name="Feldblyum T.V."/>
            <person name="Utterback T.R."/>
            <person name="Shu C.L."/>
            <person name="Osoegawa K."/>
            <person name="de Jong P.J."/>
            <person name="Hrdy I."/>
            <person name="Horvathova L."/>
            <person name="Zubacova Z."/>
            <person name="Dolezal P."/>
            <person name="Malik S.B."/>
            <person name="Logsdon J.M. Jr."/>
            <person name="Henze K."/>
            <person name="Gupta A."/>
            <person name="Wang C.C."/>
            <person name="Dunne R.L."/>
            <person name="Upcroft J.A."/>
            <person name="Upcroft P."/>
            <person name="White O."/>
            <person name="Salzberg S.L."/>
            <person name="Tang P."/>
            <person name="Chiu C.-H."/>
            <person name="Lee Y.-S."/>
            <person name="Embley T.M."/>
            <person name="Coombs G.H."/>
            <person name="Mottram J.C."/>
            <person name="Tachezy J."/>
            <person name="Fraser-Liggett C.M."/>
            <person name="Johnson P.J."/>
        </authorList>
    </citation>
    <scope>NUCLEOTIDE SEQUENCE [LARGE SCALE GENOMIC DNA]</scope>
    <source>
        <strain evidence="4">G3</strain>
    </source>
</reference>
<dbReference type="SMART" id="SM00028">
    <property type="entry name" value="TPR"/>
    <property type="match status" value="2"/>
</dbReference>
<dbReference type="eggNOG" id="KOG1124">
    <property type="taxonomic scope" value="Eukaryota"/>
</dbReference>
<reference evidence="4" key="1">
    <citation type="submission" date="2006-10" db="EMBL/GenBank/DDBJ databases">
        <authorList>
            <person name="Amadeo P."/>
            <person name="Zhao Q."/>
            <person name="Wortman J."/>
            <person name="Fraser-Liggett C."/>
            <person name="Carlton J."/>
        </authorList>
    </citation>
    <scope>NUCLEOTIDE SEQUENCE</scope>
    <source>
        <strain evidence="4">G3</strain>
    </source>
</reference>
<feature type="repeat" description="TPR" evidence="3">
    <location>
        <begin position="81"/>
        <end position="114"/>
    </location>
</feature>